<organism evidence="2 3">
    <name type="scientific">Trifolium subterraneum</name>
    <name type="common">Subterranean clover</name>
    <dbReference type="NCBI Taxonomy" id="3900"/>
    <lineage>
        <taxon>Eukaryota</taxon>
        <taxon>Viridiplantae</taxon>
        <taxon>Streptophyta</taxon>
        <taxon>Embryophyta</taxon>
        <taxon>Tracheophyta</taxon>
        <taxon>Spermatophyta</taxon>
        <taxon>Magnoliopsida</taxon>
        <taxon>eudicotyledons</taxon>
        <taxon>Gunneridae</taxon>
        <taxon>Pentapetalae</taxon>
        <taxon>rosids</taxon>
        <taxon>fabids</taxon>
        <taxon>Fabales</taxon>
        <taxon>Fabaceae</taxon>
        <taxon>Papilionoideae</taxon>
        <taxon>50 kb inversion clade</taxon>
        <taxon>NPAAA clade</taxon>
        <taxon>Hologalegina</taxon>
        <taxon>IRL clade</taxon>
        <taxon>Trifolieae</taxon>
        <taxon>Trifolium</taxon>
    </lineage>
</organism>
<gene>
    <name evidence="2" type="ORF">TSUD_52310</name>
</gene>
<reference evidence="3" key="1">
    <citation type="journal article" date="2017" name="Front. Plant Sci.">
        <title>Climate Clever Clovers: New Paradigm to Reduce the Environmental Footprint of Ruminants by Breeding Low Methanogenic Forages Utilizing Haplotype Variation.</title>
        <authorList>
            <person name="Kaur P."/>
            <person name="Appels R."/>
            <person name="Bayer P.E."/>
            <person name="Keeble-Gagnere G."/>
            <person name="Wang J."/>
            <person name="Hirakawa H."/>
            <person name="Shirasawa K."/>
            <person name="Vercoe P."/>
            <person name="Stefanova K."/>
            <person name="Durmic Z."/>
            <person name="Nichols P."/>
            <person name="Revell C."/>
            <person name="Isobe S.N."/>
            <person name="Edwards D."/>
            <person name="Erskine W."/>
        </authorList>
    </citation>
    <scope>NUCLEOTIDE SEQUENCE [LARGE SCALE GENOMIC DNA]</scope>
    <source>
        <strain evidence="3">cv. Daliak</strain>
    </source>
</reference>
<sequence>MQLPETGAGNGRITELNEKMGAPGSGGTCGEWTLRCSSSSAFSGQTVRSKCFKIQSLIYEY</sequence>
<dbReference type="Proteomes" id="UP000242715">
    <property type="component" value="Unassembled WGS sequence"/>
</dbReference>
<protein>
    <submittedName>
        <fullName evidence="2">Uncharacterized protein</fullName>
    </submittedName>
</protein>
<evidence type="ECO:0000313" key="3">
    <source>
        <dbReference type="Proteomes" id="UP000242715"/>
    </source>
</evidence>
<evidence type="ECO:0000313" key="2">
    <source>
        <dbReference type="EMBL" id="GAU38406.1"/>
    </source>
</evidence>
<evidence type="ECO:0000256" key="1">
    <source>
        <dbReference type="SAM" id="MobiDB-lite"/>
    </source>
</evidence>
<dbReference type="AlphaFoldDB" id="A0A2Z6N3B2"/>
<proteinExistence type="predicted"/>
<accession>A0A2Z6N3B2</accession>
<name>A0A2Z6N3B2_TRISU</name>
<keyword evidence="3" id="KW-1185">Reference proteome</keyword>
<dbReference type="EMBL" id="DF973714">
    <property type="protein sequence ID" value="GAU38406.1"/>
    <property type="molecule type" value="Genomic_DNA"/>
</dbReference>
<feature type="region of interest" description="Disordered" evidence="1">
    <location>
        <begin position="1"/>
        <end position="24"/>
    </location>
</feature>